<evidence type="ECO:0000313" key="4">
    <source>
        <dbReference type="Proteomes" id="UP000245609"/>
    </source>
</evidence>
<dbReference type="Gene3D" id="3.40.30.10">
    <property type="entry name" value="Glutaredoxin"/>
    <property type="match status" value="1"/>
</dbReference>
<feature type="compositionally biased region" description="Polar residues" evidence="1">
    <location>
        <begin position="324"/>
        <end position="334"/>
    </location>
</feature>
<dbReference type="Proteomes" id="UP000245609">
    <property type="component" value="Unassembled WGS sequence"/>
</dbReference>
<dbReference type="SMART" id="SM00594">
    <property type="entry name" value="UAS"/>
    <property type="match status" value="1"/>
</dbReference>
<evidence type="ECO:0000313" key="3">
    <source>
        <dbReference type="EMBL" id="PVV00275.1"/>
    </source>
</evidence>
<evidence type="ECO:0000259" key="2">
    <source>
        <dbReference type="PROSITE" id="PS50033"/>
    </source>
</evidence>
<feature type="domain" description="UBX" evidence="2">
    <location>
        <begin position="430"/>
        <end position="463"/>
    </location>
</feature>
<dbReference type="PANTHER" id="PTHR23322">
    <property type="entry name" value="FAS-ASSOCIATED PROTEIN"/>
    <property type="match status" value="1"/>
</dbReference>
<dbReference type="PANTHER" id="PTHR23322:SF6">
    <property type="entry name" value="UBX DOMAIN-CONTAINING PROTEIN 7"/>
    <property type="match status" value="1"/>
</dbReference>
<dbReference type="SUPFAM" id="SSF52833">
    <property type="entry name" value="Thioredoxin-like"/>
    <property type="match status" value="1"/>
</dbReference>
<gene>
    <name evidence="3" type="ORF">BB560_005348</name>
</gene>
<dbReference type="CDD" id="cd01767">
    <property type="entry name" value="UBX"/>
    <property type="match status" value="1"/>
</dbReference>
<feature type="region of interest" description="Disordered" evidence="1">
    <location>
        <begin position="303"/>
        <end position="336"/>
    </location>
</feature>
<dbReference type="Pfam" id="PF00789">
    <property type="entry name" value="UBX"/>
    <property type="match status" value="1"/>
</dbReference>
<dbReference type="OrthoDB" id="270602at2759"/>
<evidence type="ECO:0000256" key="1">
    <source>
        <dbReference type="SAM" id="MobiDB-lite"/>
    </source>
</evidence>
<sequence>MDDQINQFTEITGSSKEVALDYLKISDGNLEAALSLYWESDGKLLSSTDQTAATSSRNSGTYADSSLDTGLDPVRAPIASKRERLVDDYVSYDNFRMGHAFRNNQNRQILIDPFRNFANEASRISSGLVSESEQPSSLSDLFRPPIESIFQANFERAKSHAEQSQKWLLVNIQSVTDFECQVLNRDIWRDRNVKDILKKYFIFCQYINGTDSADQFNQLYNVKSFPHIAIIDPRTGERLKYWGPKIELYSFLEQLVDFVYETPYSGDDAKPSSSKSRKRRNIDFNKMSDEEMLRATIQASIRESNNSNLSSSTSNAQTRPYEISSDSGGYSQDSVDLLSDGMDVDNYFTDDSVSSTGFDSDNNTFSSTINPNTASSLATISDSSVKAIDDLTAASNTSASSNELSEKLSNLNTNTLIKDIPARNPPEPEISQDATRIQFRYPDGSKKVRRFLKSDSVHTLFEYAKYTVAPEDQGSIEVCIINV</sequence>
<dbReference type="InterPro" id="IPR006577">
    <property type="entry name" value="UAS"/>
</dbReference>
<dbReference type="InterPro" id="IPR029071">
    <property type="entry name" value="Ubiquitin-like_domsf"/>
</dbReference>
<dbReference type="STRING" id="133381.A0A2T9Z6V7"/>
<dbReference type="GO" id="GO:0043130">
    <property type="term" value="F:ubiquitin binding"/>
    <property type="evidence" value="ECO:0007669"/>
    <property type="project" value="TreeGrafter"/>
</dbReference>
<accession>A0A2T9Z6V7</accession>
<comment type="caution">
    <text evidence="3">The sequence shown here is derived from an EMBL/GenBank/DDBJ whole genome shotgun (WGS) entry which is preliminary data.</text>
</comment>
<feature type="compositionally biased region" description="Low complexity" evidence="1">
    <location>
        <begin position="304"/>
        <end position="315"/>
    </location>
</feature>
<proteinExistence type="predicted"/>
<dbReference type="Gene3D" id="1.10.8.10">
    <property type="entry name" value="DNA helicase RuvA subunit, C-terminal domain"/>
    <property type="match status" value="1"/>
</dbReference>
<dbReference type="Gene3D" id="3.10.20.90">
    <property type="entry name" value="Phosphatidylinositol 3-kinase Catalytic Subunit, Chain A, domain 1"/>
    <property type="match status" value="1"/>
</dbReference>
<dbReference type="InterPro" id="IPR050730">
    <property type="entry name" value="UBX_domain-protein"/>
</dbReference>
<dbReference type="SUPFAM" id="SSF54236">
    <property type="entry name" value="Ubiquitin-like"/>
    <property type="match status" value="1"/>
</dbReference>
<dbReference type="CDD" id="cd02958">
    <property type="entry name" value="UAS"/>
    <property type="match status" value="1"/>
</dbReference>
<reference evidence="3 4" key="1">
    <citation type="journal article" date="2018" name="MBio">
        <title>Comparative Genomics Reveals the Core Gene Toolbox for the Fungus-Insect Symbiosis.</title>
        <authorList>
            <person name="Wang Y."/>
            <person name="Stata M."/>
            <person name="Wang W."/>
            <person name="Stajich J.E."/>
            <person name="White M.M."/>
            <person name="Moncalvo J.M."/>
        </authorList>
    </citation>
    <scope>NUCLEOTIDE SEQUENCE [LARGE SCALE GENOMIC DNA]</scope>
    <source>
        <strain evidence="3 4">SC-DP-2</strain>
    </source>
</reference>
<dbReference type="InterPro" id="IPR001012">
    <property type="entry name" value="UBX_dom"/>
</dbReference>
<organism evidence="3 4">
    <name type="scientific">Smittium megazygosporum</name>
    <dbReference type="NCBI Taxonomy" id="133381"/>
    <lineage>
        <taxon>Eukaryota</taxon>
        <taxon>Fungi</taxon>
        <taxon>Fungi incertae sedis</taxon>
        <taxon>Zoopagomycota</taxon>
        <taxon>Kickxellomycotina</taxon>
        <taxon>Harpellomycetes</taxon>
        <taxon>Harpellales</taxon>
        <taxon>Legeriomycetaceae</taxon>
        <taxon>Smittium</taxon>
    </lineage>
</organism>
<dbReference type="Pfam" id="PF13899">
    <property type="entry name" value="Thioredoxin_7"/>
    <property type="match status" value="1"/>
</dbReference>
<dbReference type="AlphaFoldDB" id="A0A2T9Z6V7"/>
<dbReference type="InterPro" id="IPR036249">
    <property type="entry name" value="Thioredoxin-like_sf"/>
</dbReference>
<dbReference type="PROSITE" id="PS50033">
    <property type="entry name" value="UBX"/>
    <property type="match status" value="1"/>
</dbReference>
<dbReference type="EMBL" id="MBFS01002134">
    <property type="protein sequence ID" value="PVV00275.1"/>
    <property type="molecule type" value="Genomic_DNA"/>
</dbReference>
<dbReference type="InterPro" id="IPR009060">
    <property type="entry name" value="UBA-like_sf"/>
</dbReference>
<protein>
    <recommendedName>
        <fullName evidence="2">UBX domain-containing protein</fullName>
    </recommendedName>
</protein>
<name>A0A2T9Z6V7_9FUNG</name>
<dbReference type="GO" id="GO:0005634">
    <property type="term" value="C:nucleus"/>
    <property type="evidence" value="ECO:0007669"/>
    <property type="project" value="TreeGrafter"/>
</dbReference>
<dbReference type="SUPFAM" id="SSF46934">
    <property type="entry name" value="UBA-like"/>
    <property type="match status" value="1"/>
</dbReference>
<keyword evidence="4" id="KW-1185">Reference proteome</keyword>
<dbReference type="GO" id="GO:0043161">
    <property type="term" value="P:proteasome-mediated ubiquitin-dependent protein catabolic process"/>
    <property type="evidence" value="ECO:0007669"/>
    <property type="project" value="TreeGrafter"/>
</dbReference>
<dbReference type="Pfam" id="PF14555">
    <property type="entry name" value="UBA_4"/>
    <property type="match status" value="1"/>
</dbReference>